<comment type="similarity">
    <text evidence="2 6">Belongs to the dTDP-4-dehydrorhamnose reductase family.</text>
</comment>
<dbReference type="InterPro" id="IPR005913">
    <property type="entry name" value="dTDP_dehydrorham_reduct"/>
</dbReference>
<evidence type="ECO:0000256" key="4">
    <source>
        <dbReference type="ARBA" id="ARBA00017099"/>
    </source>
</evidence>
<comment type="pathway">
    <text evidence="1 6">Carbohydrate biosynthesis; dTDP-L-rhamnose biosynthesis.</text>
</comment>
<dbReference type="InterPro" id="IPR036291">
    <property type="entry name" value="NAD(P)-bd_dom_sf"/>
</dbReference>
<dbReference type="GO" id="GO:0008831">
    <property type="term" value="F:dTDP-4-dehydrorhamnose reductase activity"/>
    <property type="evidence" value="ECO:0007669"/>
    <property type="project" value="UniProtKB-EC"/>
</dbReference>
<dbReference type="SUPFAM" id="SSF51735">
    <property type="entry name" value="NAD(P)-binding Rossmann-fold domains"/>
    <property type="match status" value="1"/>
</dbReference>
<keyword evidence="6" id="KW-0521">NADP</keyword>
<comment type="caution">
    <text evidence="8">The sequence shown here is derived from an EMBL/GenBank/DDBJ whole genome shotgun (WGS) entry which is preliminary data.</text>
</comment>
<dbReference type="EMBL" id="JBHSGU010000002">
    <property type="protein sequence ID" value="MFC4700074.1"/>
    <property type="molecule type" value="Genomic_DNA"/>
</dbReference>
<dbReference type="Proteomes" id="UP001595897">
    <property type="component" value="Unassembled WGS sequence"/>
</dbReference>
<evidence type="ECO:0000256" key="3">
    <source>
        <dbReference type="ARBA" id="ARBA00012929"/>
    </source>
</evidence>
<comment type="cofactor">
    <cofactor evidence="6">
        <name>Mg(2+)</name>
        <dbReference type="ChEBI" id="CHEBI:18420"/>
    </cofactor>
    <text evidence="6">Binds 1 Mg(2+) ion per monomer.</text>
</comment>
<sequence length="288" mass="31050">MILVIGKSGQLACALAALNNAEQAITCFGREQVDVFDTHDIARVFAECKPDAVINASAYTAVDQAESDYDDALAMNAHAVENIAKECAKQNIHFVHVSTDYVFAGDKGSPYLPEDQIAPLNAYGRTKAAGEQIINVRYLHNSCIIRTSWVYSASGKNFVKTMLMLMASKPALTVIDEQIGSPTSAASLAKACLLAAQNKITGTHHCTDEGVASWYDFAVNIQQQALALGMLSKSVPIEPVSAAAFVTPAKRPFYSVMSKASLKSALPTLCLPHWQDALREVLQQIQKG</sequence>
<evidence type="ECO:0000259" key="7">
    <source>
        <dbReference type="Pfam" id="PF04321"/>
    </source>
</evidence>
<dbReference type="InterPro" id="IPR029903">
    <property type="entry name" value="RmlD-like-bd"/>
</dbReference>
<dbReference type="PANTHER" id="PTHR10491">
    <property type="entry name" value="DTDP-4-DEHYDRORHAMNOSE REDUCTASE"/>
    <property type="match status" value="1"/>
</dbReference>
<comment type="catalytic activity">
    <reaction evidence="5 6">
        <text>dTDP-beta-L-rhamnose + NADP(+) = dTDP-4-dehydro-beta-L-rhamnose + NADPH + H(+)</text>
        <dbReference type="Rhea" id="RHEA:21796"/>
        <dbReference type="ChEBI" id="CHEBI:15378"/>
        <dbReference type="ChEBI" id="CHEBI:57510"/>
        <dbReference type="ChEBI" id="CHEBI:57783"/>
        <dbReference type="ChEBI" id="CHEBI:58349"/>
        <dbReference type="ChEBI" id="CHEBI:62830"/>
        <dbReference type="EC" id="1.1.1.133"/>
    </reaction>
</comment>
<accession>A0ABV9LV57</accession>
<reference evidence="9" key="1">
    <citation type="journal article" date="2019" name="Int. J. Syst. Evol. Microbiol.">
        <title>The Global Catalogue of Microorganisms (GCM) 10K type strain sequencing project: providing services to taxonomists for standard genome sequencing and annotation.</title>
        <authorList>
            <consortium name="The Broad Institute Genomics Platform"/>
            <consortium name="The Broad Institute Genome Sequencing Center for Infectious Disease"/>
            <person name="Wu L."/>
            <person name="Ma J."/>
        </authorList>
    </citation>
    <scope>NUCLEOTIDE SEQUENCE [LARGE SCALE GENOMIC DNA]</scope>
    <source>
        <strain evidence="9">KACC 12507</strain>
    </source>
</reference>
<dbReference type="PANTHER" id="PTHR10491:SF4">
    <property type="entry name" value="METHIONINE ADENOSYLTRANSFERASE 2 SUBUNIT BETA"/>
    <property type="match status" value="1"/>
</dbReference>
<protein>
    <recommendedName>
        <fullName evidence="4 6">dTDP-4-dehydrorhamnose reductase</fullName>
        <ecNumber evidence="3 6">1.1.1.133</ecNumber>
    </recommendedName>
</protein>
<keyword evidence="6 8" id="KW-0560">Oxidoreductase</keyword>
<gene>
    <name evidence="8" type="primary">rfbD</name>
    <name evidence="8" type="ORF">ACFO4O_07905</name>
</gene>
<proteinExistence type="inferred from homology"/>
<dbReference type="NCBIfam" id="TIGR01214">
    <property type="entry name" value="rmlD"/>
    <property type="match status" value="1"/>
</dbReference>
<keyword evidence="9" id="KW-1185">Reference proteome</keyword>
<evidence type="ECO:0000256" key="1">
    <source>
        <dbReference type="ARBA" id="ARBA00004781"/>
    </source>
</evidence>
<comment type="function">
    <text evidence="6">Catalyzes the reduction of dTDP-6-deoxy-L-lyxo-4-hexulose to yield dTDP-L-rhamnose.</text>
</comment>
<evidence type="ECO:0000256" key="5">
    <source>
        <dbReference type="ARBA" id="ARBA00048200"/>
    </source>
</evidence>
<evidence type="ECO:0000256" key="6">
    <source>
        <dbReference type="RuleBase" id="RU364082"/>
    </source>
</evidence>
<evidence type="ECO:0000313" key="8">
    <source>
        <dbReference type="EMBL" id="MFC4700074.1"/>
    </source>
</evidence>
<evidence type="ECO:0000313" key="9">
    <source>
        <dbReference type="Proteomes" id="UP001595897"/>
    </source>
</evidence>
<dbReference type="Pfam" id="PF04321">
    <property type="entry name" value="RmlD_sub_bind"/>
    <property type="match status" value="1"/>
</dbReference>
<dbReference type="EC" id="1.1.1.133" evidence="3 6"/>
<name>A0ABV9LV57_9ALTE</name>
<dbReference type="RefSeq" id="WP_382407181.1">
    <property type="nucleotide sequence ID" value="NZ_JBHSGU010000002.1"/>
</dbReference>
<dbReference type="Gene3D" id="3.40.50.720">
    <property type="entry name" value="NAD(P)-binding Rossmann-like Domain"/>
    <property type="match status" value="1"/>
</dbReference>
<organism evidence="8 9">
    <name type="scientific">Glaciecola siphonariae</name>
    <dbReference type="NCBI Taxonomy" id="521012"/>
    <lineage>
        <taxon>Bacteria</taxon>
        <taxon>Pseudomonadati</taxon>
        <taxon>Pseudomonadota</taxon>
        <taxon>Gammaproteobacteria</taxon>
        <taxon>Alteromonadales</taxon>
        <taxon>Alteromonadaceae</taxon>
        <taxon>Glaciecola</taxon>
    </lineage>
</organism>
<feature type="domain" description="RmlD-like substrate binding" evidence="7">
    <location>
        <begin position="2"/>
        <end position="286"/>
    </location>
</feature>
<dbReference type="CDD" id="cd05254">
    <property type="entry name" value="dTDP_HR_like_SDR_e"/>
    <property type="match status" value="1"/>
</dbReference>
<evidence type="ECO:0000256" key="2">
    <source>
        <dbReference type="ARBA" id="ARBA00010944"/>
    </source>
</evidence>
<dbReference type="Gene3D" id="3.90.25.10">
    <property type="entry name" value="UDP-galactose 4-epimerase, domain 1"/>
    <property type="match status" value="1"/>
</dbReference>